<comment type="caution">
    <text evidence="2">The sequence shown here is derived from an EMBL/GenBank/DDBJ whole genome shotgun (WGS) entry which is preliminary data.</text>
</comment>
<protein>
    <submittedName>
        <fullName evidence="2">Uncharacterized protein</fullName>
    </submittedName>
</protein>
<dbReference type="EMBL" id="PUHQ01000005">
    <property type="protein sequence ID" value="KAG0666342.1"/>
    <property type="molecule type" value="Genomic_DNA"/>
</dbReference>
<name>A0A9P6W7H2_RHOMI</name>
<evidence type="ECO:0000313" key="2">
    <source>
        <dbReference type="EMBL" id="KAG0666342.1"/>
    </source>
</evidence>
<reference evidence="2 3" key="1">
    <citation type="submission" date="2020-11" db="EMBL/GenBank/DDBJ databases">
        <title>Kefir isolates.</title>
        <authorList>
            <person name="Marcisauskas S."/>
            <person name="Kim Y."/>
            <person name="Blasche S."/>
        </authorList>
    </citation>
    <scope>NUCLEOTIDE SEQUENCE [LARGE SCALE GENOMIC DNA]</scope>
    <source>
        <strain evidence="2 3">KR</strain>
    </source>
</reference>
<sequence length="611" mass="68332">MLSSRVPERTQQADRAQNKVRKGTTLSSSRLRSGFGAVRRPLRHRLNAGLASTSSPFTLKSLSVKTCSIRTTSSTLYVKASSRQDPLQVREAAREEPDVLPRSALSPDFPVPARISARDPTQPVKPPHSPAQACTRPSAKPVMSTRRIKASLLSLPDELLGAIFSEVVRDDDDVPAPGAAAALVSTCRRLAPIVRQEVYRELRVGGDATEAHLLSELCAKRPDLRALVQVLHLQRTVEFDDDGEMTYDYTEEHPGIALTNPHFPALHAVSILEAAPVDILRILRRVSRSTSPGIRKLTLECVPDPKSDVPSEHRQNWWHMLEYTPSLEDLTLFLISLDFMVRIVSGDVWVFSPLQNLHSLTIDGVPWDPVRGPTLAVLFPNLKRLRLHYGSSTELETLLRHAPTSLTQLTLWLIRDLTLVLQSNVLARFPLLERLCLRKIDGKVLLPSIRKSRIRYIRLSHKAEFTDEIMLDLVDGPARVKHLKAIQLDYVSLDGNRWGRLSSAFRRDQQYDLAQVKATLSPKWPQGCSADGLRAVMDAAGKNGIKVYGTAVDCLDWSDRFDEQVEHFLVDDALASNDYTTIERYLGEDGAGKAILRQRPRLAELIRKGMT</sequence>
<keyword evidence="3" id="KW-1185">Reference proteome</keyword>
<feature type="region of interest" description="Disordered" evidence="1">
    <location>
        <begin position="1"/>
        <end position="30"/>
    </location>
</feature>
<dbReference type="Proteomes" id="UP000777482">
    <property type="component" value="Unassembled WGS sequence"/>
</dbReference>
<dbReference type="OrthoDB" id="2522477at2759"/>
<evidence type="ECO:0000313" key="3">
    <source>
        <dbReference type="Proteomes" id="UP000777482"/>
    </source>
</evidence>
<proteinExistence type="predicted"/>
<accession>A0A9P6W7H2</accession>
<evidence type="ECO:0000256" key="1">
    <source>
        <dbReference type="SAM" id="MobiDB-lite"/>
    </source>
</evidence>
<gene>
    <name evidence="2" type="ORF">C6P46_004910</name>
</gene>
<organism evidence="2 3">
    <name type="scientific">Rhodotorula mucilaginosa</name>
    <name type="common">Yeast</name>
    <name type="synonym">Rhodotorula rubra</name>
    <dbReference type="NCBI Taxonomy" id="5537"/>
    <lineage>
        <taxon>Eukaryota</taxon>
        <taxon>Fungi</taxon>
        <taxon>Dikarya</taxon>
        <taxon>Basidiomycota</taxon>
        <taxon>Pucciniomycotina</taxon>
        <taxon>Microbotryomycetes</taxon>
        <taxon>Sporidiobolales</taxon>
        <taxon>Sporidiobolaceae</taxon>
        <taxon>Rhodotorula</taxon>
    </lineage>
</organism>
<dbReference type="Gene3D" id="3.80.10.10">
    <property type="entry name" value="Ribonuclease Inhibitor"/>
    <property type="match status" value="1"/>
</dbReference>
<dbReference type="InterPro" id="IPR032675">
    <property type="entry name" value="LRR_dom_sf"/>
</dbReference>
<feature type="region of interest" description="Disordered" evidence="1">
    <location>
        <begin position="90"/>
        <end position="140"/>
    </location>
</feature>
<dbReference type="AlphaFoldDB" id="A0A9P6W7H2"/>
<feature type="compositionally biased region" description="Basic and acidic residues" evidence="1">
    <location>
        <begin position="1"/>
        <end position="12"/>
    </location>
</feature>
<dbReference type="SUPFAM" id="SSF52047">
    <property type="entry name" value="RNI-like"/>
    <property type="match status" value="1"/>
</dbReference>